<evidence type="ECO:0000259" key="3">
    <source>
        <dbReference type="PROSITE" id="PS51186"/>
    </source>
</evidence>
<name>A0A0K1JN02_9MICO</name>
<dbReference type="AlphaFoldDB" id="A0A0K1JN02"/>
<dbReference type="CDD" id="cd04301">
    <property type="entry name" value="NAT_SF"/>
    <property type="match status" value="1"/>
</dbReference>
<keyword evidence="1 4" id="KW-0808">Transferase</keyword>
<dbReference type="PATRIC" id="fig|571913.6.peg.4702"/>
<dbReference type="EMBL" id="CP011112">
    <property type="protein sequence ID" value="AKU18094.1"/>
    <property type="molecule type" value="Genomic_DNA"/>
</dbReference>
<dbReference type="Pfam" id="PF00583">
    <property type="entry name" value="Acetyltransf_1"/>
    <property type="match status" value="1"/>
</dbReference>
<dbReference type="PANTHER" id="PTHR43420:SF47">
    <property type="entry name" value="N-ACETYLTRANSFERASE DOMAIN-CONTAINING PROTEIN"/>
    <property type="match status" value="1"/>
</dbReference>
<accession>A0A0K1JN02</accession>
<dbReference type="GO" id="GO:0016747">
    <property type="term" value="F:acyltransferase activity, transferring groups other than amino-acyl groups"/>
    <property type="evidence" value="ECO:0007669"/>
    <property type="project" value="InterPro"/>
</dbReference>
<dbReference type="InterPro" id="IPR050680">
    <property type="entry name" value="YpeA/RimI_acetyltransf"/>
</dbReference>
<evidence type="ECO:0000256" key="1">
    <source>
        <dbReference type="ARBA" id="ARBA00022679"/>
    </source>
</evidence>
<dbReference type="InterPro" id="IPR000182">
    <property type="entry name" value="GNAT_dom"/>
</dbReference>
<dbReference type="Gene3D" id="3.40.630.30">
    <property type="match status" value="1"/>
</dbReference>
<keyword evidence="5" id="KW-1185">Reference proteome</keyword>
<dbReference type="RefSeq" id="WP_052595480.1">
    <property type="nucleotide sequence ID" value="NZ_CP011112.1"/>
</dbReference>
<keyword evidence="2" id="KW-0012">Acyltransferase</keyword>
<dbReference type="KEGG" id="lmoi:VV02_23210"/>
<sequence>MSAALTDRGGRRVTLRAVDDDNWRAIADIAPRDDQRDFVAALAARYLLLSMRGGVWTSLGVLADETVVGHVMWAYDEDDEAYWIGGVVIDASEQGKGVGRQAMLALIQLLSERPNCREIRLSYSPRNTGAAKLYEALGFAPTGEVEDDEIVVRLLVE</sequence>
<feature type="domain" description="N-acetyltransferase" evidence="3">
    <location>
        <begin position="13"/>
        <end position="157"/>
    </location>
</feature>
<evidence type="ECO:0000313" key="5">
    <source>
        <dbReference type="Proteomes" id="UP000066480"/>
    </source>
</evidence>
<dbReference type="Proteomes" id="UP000066480">
    <property type="component" value="Chromosome"/>
</dbReference>
<protein>
    <submittedName>
        <fullName evidence="4">Acetyltransferase</fullName>
    </submittedName>
</protein>
<dbReference type="STRING" id="571913.VV02_23210"/>
<dbReference type="OrthoDB" id="3526335at2"/>
<evidence type="ECO:0000313" key="4">
    <source>
        <dbReference type="EMBL" id="AKU18094.1"/>
    </source>
</evidence>
<dbReference type="PROSITE" id="PS51186">
    <property type="entry name" value="GNAT"/>
    <property type="match status" value="1"/>
</dbReference>
<dbReference type="PANTHER" id="PTHR43420">
    <property type="entry name" value="ACETYLTRANSFERASE"/>
    <property type="match status" value="1"/>
</dbReference>
<dbReference type="InterPro" id="IPR016181">
    <property type="entry name" value="Acyl_CoA_acyltransferase"/>
</dbReference>
<proteinExistence type="predicted"/>
<organism evidence="4 5">
    <name type="scientific">Luteipulveratus mongoliensis</name>
    <dbReference type="NCBI Taxonomy" id="571913"/>
    <lineage>
        <taxon>Bacteria</taxon>
        <taxon>Bacillati</taxon>
        <taxon>Actinomycetota</taxon>
        <taxon>Actinomycetes</taxon>
        <taxon>Micrococcales</taxon>
        <taxon>Dermacoccaceae</taxon>
        <taxon>Luteipulveratus</taxon>
    </lineage>
</organism>
<gene>
    <name evidence="4" type="ORF">VV02_23210</name>
</gene>
<evidence type="ECO:0000256" key="2">
    <source>
        <dbReference type="ARBA" id="ARBA00023315"/>
    </source>
</evidence>
<dbReference type="SUPFAM" id="SSF55729">
    <property type="entry name" value="Acyl-CoA N-acyltransferases (Nat)"/>
    <property type="match status" value="1"/>
</dbReference>
<reference evidence="4 5" key="1">
    <citation type="submission" date="2015-03" db="EMBL/GenBank/DDBJ databases">
        <title>Luteipulveratus halotolerans sp. nov., a novel actinobacterium (Dermacoccaceae) from Sarawak, Malaysia.</title>
        <authorList>
            <person name="Juboi H."/>
            <person name="Basik A."/>
            <person name="Shamsul S.S."/>
            <person name="Arnold P."/>
            <person name="Schmitt E.K."/>
            <person name="Sanglier J.-J."/>
            <person name="Yeo T."/>
        </authorList>
    </citation>
    <scope>NUCLEOTIDE SEQUENCE [LARGE SCALE GENOMIC DNA]</scope>
    <source>
        <strain evidence="4 5">MN07-A0370</strain>
    </source>
</reference>